<evidence type="ECO:0000313" key="2">
    <source>
        <dbReference type="EMBL" id="EFV04538.1"/>
    </source>
</evidence>
<dbReference type="HOGENOM" id="CLU_2992942_0_0_10"/>
<evidence type="ECO:0000313" key="3">
    <source>
        <dbReference type="Proteomes" id="UP000003874"/>
    </source>
</evidence>
<keyword evidence="3" id="KW-1185">Reference proteome</keyword>
<keyword evidence="1" id="KW-1133">Transmembrane helix</keyword>
<organism evidence="2 3">
    <name type="scientific">Segatella salivae DSM 15606</name>
    <dbReference type="NCBI Taxonomy" id="888832"/>
    <lineage>
        <taxon>Bacteria</taxon>
        <taxon>Pseudomonadati</taxon>
        <taxon>Bacteroidota</taxon>
        <taxon>Bacteroidia</taxon>
        <taxon>Bacteroidales</taxon>
        <taxon>Prevotellaceae</taxon>
        <taxon>Segatella</taxon>
    </lineage>
</organism>
<keyword evidence="1" id="KW-0472">Membrane</keyword>
<dbReference type="STRING" id="888832.HMPREF9420_1333"/>
<name>E6MPB5_9BACT</name>
<protein>
    <submittedName>
        <fullName evidence="2">Uncharacterized protein</fullName>
    </submittedName>
</protein>
<accession>E6MPB5</accession>
<dbReference type="AlphaFoldDB" id="E6MPB5"/>
<dbReference type="Proteomes" id="UP000003874">
    <property type="component" value="Unassembled WGS sequence"/>
</dbReference>
<keyword evidence="1" id="KW-0812">Transmembrane</keyword>
<reference evidence="2 3" key="1">
    <citation type="submission" date="2010-12" db="EMBL/GenBank/DDBJ databases">
        <authorList>
            <person name="Muzny D."/>
            <person name="Qin X."/>
            <person name="Deng J."/>
            <person name="Jiang H."/>
            <person name="Liu Y."/>
            <person name="Qu J."/>
            <person name="Song X.-Z."/>
            <person name="Zhang L."/>
            <person name="Thornton R."/>
            <person name="Coyle M."/>
            <person name="Francisco L."/>
            <person name="Jackson L."/>
            <person name="Javaid M."/>
            <person name="Korchina V."/>
            <person name="Kovar C."/>
            <person name="Mata R."/>
            <person name="Mathew T."/>
            <person name="Ngo R."/>
            <person name="Nguyen L."/>
            <person name="Nguyen N."/>
            <person name="Okwuonu G."/>
            <person name="Ongeri F."/>
            <person name="Pham C."/>
            <person name="Simmons D."/>
            <person name="Wilczek-Boney K."/>
            <person name="Hale W."/>
            <person name="Jakkamsetti A."/>
            <person name="Pham P."/>
            <person name="Ruth R."/>
            <person name="San Lucas F."/>
            <person name="Warren J."/>
            <person name="Zhang J."/>
            <person name="Zhao Z."/>
            <person name="Zhou C."/>
            <person name="Zhu D."/>
            <person name="Lee S."/>
            <person name="Bess C."/>
            <person name="Blankenburg K."/>
            <person name="Forbes L."/>
            <person name="Fu Q."/>
            <person name="Gubbala S."/>
            <person name="Hirani K."/>
            <person name="Jayaseelan J.C."/>
            <person name="Lara F."/>
            <person name="Munidasa M."/>
            <person name="Palculict T."/>
            <person name="Patil S."/>
            <person name="Pu L.-L."/>
            <person name="Saada N."/>
            <person name="Tang L."/>
            <person name="Weissenberger G."/>
            <person name="Zhu Y."/>
            <person name="Hemphill L."/>
            <person name="Shang Y."/>
            <person name="Youmans B."/>
            <person name="Ayvaz T."/>
            <person name="Ross M."/>
            <person name="Santibanez J."/>
            <person name="Aqrawi P."/>
            <person name="Gross S."/>
            <person name="Joshi V."/>
            <person name="Fowler G."/>
            <person name="Nazareth L."/>
            <person name="Reid J."/>
            <person name="Worley K."/>
            <person name="Petrosino J."/>
            <person name="Highlander S."/>
            <person name="Gibbs R."/>
        </authorList>
    </citation>
    <scope>NUCLEOTIDE SEQUENCE [LARGE SCALE GENOMIC DNA]</scope>
    <source>
        <strain evidence="2 3">DSM 15606</strain>
    </source>
</reference>
<evidence type="ECO:0000256" key="1">
    <source>
        <dbReference type="SAM" id="Phobius"/>
    </source>
</evidence>
<sequence length="57" mass="6813">MNVINRQVKYLITRFFIVVFLKSIVLNVQYYPFFLKGQNIHFFFSSSFCQRVASLLS</sequence>
<gene>
    <name evidence="2" type="ORF">HMPREF9420_1333</name>
</gene>
<proteinExistence type="predicted"/>
<comment type="caution">
    <text evidence="2">The sequence shown here is derived from an EMBL/GenBank/DDBJ whole genome shotgun (WGS) entry which is preliminary data.</text>
</comment>
<feature type="transmembrane region" description="Helical" evidence="1">
    <location>
        <begin position="12"/>
        <end position="31"/>
    </location>
</feature>
<dbReference type="EMBL" id="AEQO01000116">
    <property type="protein sequence ID" value="EFV04538.1"/>
    <property type="molecule type" value="Genomic_DNA"/>
</dbReference>